<organism evidence="1 2">
    <name type="scientific">Brucella haematophila</name>
    <dbReference type="NCBI Taxonomy" id="419474"/>
    <lineage>
        <taxon>Bacteria</taxon>
        <taxon>Pseudomonadati</taxon>
        <taxon>Pseudomonadota</taxon>
        <taxon>Alphaproteobacteria</taxon>
        <taxon>Hyphomicrobiales</taxon>
        <taxon>Brucellaceae</taxon>
        <taxon>Brucella/Ochrobactrum group</taxon>
        <taxon>Brucella</taxon>
    </lineage>
</organism>
<dbReference type="EMBL" id="JAAVLN010000002">
    <property type="protein sequence ID" value="NKC04459.1"/>
    <property type="molecule type" value="Genomic_DNA"/>
</dbReference>
<dbReference type="RefSeq" id="WP_138787552.1">
    <property type="nucleotide sequence ID" value="NZ_JBHEEQ010000043.1"/>
</dbReference>
<proteinExistence type="predicted"/>
<accession>A0ABX1DNG1</accession>
<sequence length="74" mass="8109">MAPVIFVQSFTAGRWGVIPDVPIQVERLEEAERLAVRLSASKAAVIAVYKWNNQAEVIAMFGRVPENILEAANG</sequence>
<reference evidence="1 2" key="1">
    <citation type="submission" date="2020-03" db="EMBL/GenBank/DDBJ databases">
        <title>Whole genome sequencing of clinical and environmental type strains of Ochrobactrum.</title>
        <authorList>
            <person name="Dharne M."/>
        </authorList>
    </citation>
    <scope>NUCLEOTIDE SEQUENCE [LARGE SCALE GENOMIC DNA]</scope>
    <source>
        <strain evidence="1 2">CIP 109452</strain>
    </source>
</reference>
<protein>
    <submittedName>
        <fullName evidence="1">Uncharacterized protein</fullName>
    </submittedName>
</protein>
<dbReference type="Proteomes" id="UP000704467">
    <property type="component" value="Unassembled WGS sequence"/>
</dbReference>
<name>A0ABX1DNG1_9HYPH</name>
<comment type="caution">
    <text evidence="1">The sequence shown here is derived from an EMBL/GenBank/DDBJ whole genome shotgun (WGS) entry which is preliminary data.</text>
</comment>
<gene>
    <name evidence="1" type="ORF">HED55_18185</name>
</gene>
<evidence type="ECO:0000313" key="1">
    <source>
        <dbReference type="EMBL" id="NKC04459.1"/>
    </source>
</evidence>
<keyword evidence="2" id="KW-1185">Reference proteome</keyword>
<evidence type="ECO:0000313" key="2">
    <source>
        <dbReference type="Proteomes" id="UP000704467"/>
    </source>
</evidence>